<keyword evidence="2" id="KW-0813">Transport</keyword>
<evidence type="ECO:0000256" key="7">
    <source>
        <dbReference type="SAM" id="Phobius"/>
    </source>
</evidence>
<dbReference type="PANTHER" id="PTHR36838:SF3">
    <property type="entry name" value="TRANSPORTER AUXIN EFFLUX CARRIER EC FAMILY"/>
    <property type="match status" value="1"/>
</dbReference>
<dbReference type="GO" id="GO:0055085">
    <property type="term" value="P:transmembrane transport"/>
    <property type="evidence" value="ECO:0007669"/>
    <property type="project" value="InterPro"/>
</dbReference>
<dbReference type="STRING" id="202951.GCA_001485025_00485"/>
<keyword evidence="4 7" id="KW-0812">Transmembrane</keyword>
<comment type="caution">
    <text evidence="8">The sequence shown here is derived from an EMBL/GenBank/DDBJ whole genome shotgun (WGS) entry which is preliminary data.</text>
</comment>
<evidence type="ECO:0000313" key="8">
    <source>
        <dbReference type="EMBL" id="RZG64702.1"/>
    </source>
</evidence>
<organism evidence="8 9">
    <name type="scientific">Acinetobacter bouvetii</name>
    <dbReference type="NCBI Taxonomy" id="202951"/>
    <lineage>
        <taxon>Bacteria</taxon>
        <taxon>Pseudomonadati</taxon>
        <taxon>Pseudomonadota</taxon>
        <taxon>Gammaproteobacteria</taxon>
        <taxon>Moraxellales</taxon>
        <taxon>Moraxellaceae</taxon>
        <taxon>Acinetobacter</taxon>
    </lineage>
</organism>
<dbReference type="InterPro" id="IPR004776">
    <property type="entry name" value="Mem_transp_PIN-like"/>
</dbReference>
<feature type="transmembrane region" description="Helical" evidence="7">
    <location>
        <begin position="62"/>
        <end position="82"/>
    </location>
</feature>
<keyword evidence="6 7" id="KW-0472">Membrane</keyword>
<keyword evidence="5 7" id="KW-1133">Transmembrane helix</keyword>
<feature type="transmembrane region" description="Helical" evidence="7">
    <location>
        <begin position="166"/>
        <end position="186"/>
    </location>
</feature>
<feature type="transmembrane region" description="Helical" evidence="7">
    <location>
        <begin position="123"/>
        <end position="145"/>
    </location>
</feature>
<accession>A0A4Q7ANM5</accession>
<feature type="transmembrane region" description="Helical" evidence="7">
    <location>
        <begin position="6"/>
        <end position="24"/>
    </location>
</feature>
<keyword evidence="3" id="KW-1003">Cell membrane</keyword>
<protein>
    <submittedName>
        <fullName evidence="8">AEC family transporter</fullName>
    </submittedName>
</protein>
<evidence type="ECO:0000256" key="4">
    <source>
        <dbReference type="ARBA" id="ARBA00022692"/>
    </source>
</evidence>
<evidence type="ECO:0000256" key="2">
    <source>
        <dbReference type="ARBA" id="ARBA00022448"/>
    </source>
</evidence>
<comment type="subcellular location">
    <subcellularLocation>
        <location evidence="1">Membrane</location>
        <topology evidence="1">Multi-pass membrane protein</topology>
    </subcellularLocation>
</comment>
<gene>
    <name evidence="8" type="ORF">EXE25_16125</name>
</gene>
<dbReference type="GO" id="GO:0016020">
    <property type="term" value="C:membrane"/>
    <property type="evidence" value="ECO:0007669"/>
    <property type="project" value="UniProtKB-SubCell"/>
</dbReference>
<evidence type="ECO:0000256" key="6">
    <source>
        <dbReference type="ARBA" id="ARBA00023136"/>
    </source>
</evidence>
<dbReference type="PANTHER" id="PTHR36838">
    <property type="entry name" value="AUXIN EFFLUX CARRIER FAMILY PROTEIN"/>
    <property type="match status" value="1"/>
</dbReference>
<evidence type="ECO:0000313" key="9">
    <source>
        <dbReference type="Proteomes" id="UP000293483"/>
    </source>
</evidence>
<evidence type="ECO:0000256" key="3">
    <source>
        <dbReference type="ARBA" id="ARBA00022475"/>
    </source>
</evidence>
<dbReference type="RefSeq" id="WP_130148036.1">
    <property type="nucleotide sequence ID" value="NZ_SGSU01000021.1"/>
</dbReference>
<feature type="transmembrane region" description="Helical" evidence="7">
    <location>
        <begin position="94"/>
        <end position="117"/>
    </location>
</feature>
<proteinExistence type="predicted"/>
<feature type="transmembrane region" description="Helical" evidence="7">
    <location>
        <begin position="230"/>
        <end position="249"/>
    </location>
</feature>
<dbReference type="AlphaFoldDB" id="A0A4Q7ANM5"/>
<feature type="transmembrane region" description="Helical" evidence="7">
    <location>
        <begin position="255"/>
        <end position="275"/>
    </location>
</feature>
<feature type="transmembrane region" description="Helical" evidence="7">
    <location>
        <begin position="284"/>
        <end position="303"/>
    </location>
</feature>
<evidence type="ECO:0000256" key="1">
    <source>
        <dbReference type="ARBA" id="ARBA00004141"/>
    </source>
</evidence>
<evidence type="ECO:0000256" key="5">
    <source>
        <dbReference type="ARBA" id="ARBA00022989"/>
    </source>
</evidence>
<dbReference type="EMBL" id="SGSU01000021">
    <property type="protein sequence ID" value="RZG64702.1"/>
    <property type="molecule type" value="Genomic_DNA"/>
</dbReference>
<dbReference type="Proteomes" id="UP000293483">
    <property type="component" value="Unassembled WGS sequence"/>
</dbReference>
<dbReference type="Pfam" id="PF03547">
    <property type="entry name" value="Mem_trans"/>
    <property type="match status" value="1"/>
</dbReference>
<name>A0A4Q7ANM5_9GAMM</name>
<reference evidence="8 9" key="1">
    <citation type="submission" date="2019-02" db="EMBL/GenBank/DDBJ databases">
        <title>The Batch Genome Submission of Acinetobacter spp. strains.</title>
        <authorList>
            <person name="Qin J."/>
            <person name="Hu Y."/>
            <person name="Ye H."/>
            <person name="Wei L."/>
            <person name="Feng Y."/>
            <person name="Zong Z."/>
        </authorList>
    </citation>
    <scope>NUCLEOTIDE SEQUENCE [LARGE SCALE GENOMIC DNA]</scope>
    <source>
        <strain evidence="8 9">WCHABo060081</strain>
    </source>
</reference>
<sequence length="312" mass="33423">MLANVLLPICLIALLGYWAVRSGFIASGHIQPLSQFVMKVSLPAFLVQALASKNLAEIWHPAYFIGYGGGSLLLFVLTYLLYRKFFIQSMTHASVLAMGASMSNTGFIGTAILTLLLGSHSAVYLSLTLIIENLLILTLMLLLAERGQHLSLPQQGAVFKILLKRLLQNPVILAILIGLGCVLLQLKLPNAVVQALEMLGKTASPLALFVIGGSLAGMKLNAINLQSMTLAALKVILMPLMIFSLLRLLNASSEMLFVGTLLAALPMPVAFGIFAQHYGLGEKALAPLVLSTIMGFISVAVLLSQSARFIPL</sequence>